<dbReference type="GO" id="GO:1901982">
    <property type="term" value="F:maltose binding"/>
    <property type="evidence" value="ECO:0007669"/>
    <property type="project" value="TreeGrafter"/>
</dbReference>
<keyword evidence="5" id="KW-0574">Periplasm</keyword>
<dbReference type="SUPFAM" id="SSF53850">
    <property type="entry name" value="Periplasmic binding protein-like II"/>
    <property type="match status" value="1"/>
</dbReference>
<dbReference type="GO" id="GO:0042956">
    <property type="term" value="P:maltodextrin transmembrane transport"/>
    <property type="evidence" value="ECO:0007669"/>
    <property type="project" value="TreeGrafter"/>
</dbReference>
<feature type="signal peptide" evidence="5">
    <location>
        <begin position="1"/>
        <end position="23"/>
    </location>
</feature>
<name>A0A1T4VN51_9GAMM</name>
<sequence>MKKTILASAICAVTLGLSMSANAAIEKDQLTIWVNGDKGYNGIAKVGEKFTADTGIKVTVAHPDQVEVKFQQTAATGNGPDLIMWAHDRFGEWSKAGLISPITVSDEVKARFANVGWDAMTVDGKIVGYPVAIEAVSLICNNKFVKSQPENFEDLMKLGDELKKSGVKPIIWAYTTPYFSYPLIAAQGGYAFKKTATGYDVKDTGVANAGSKAGLTFIKTLLDKGYMDKGADYGVMEAQFTKNQAACIINGPWGWPNYDQSKVDFTVYKLPKLGGKDSKAFVGVTGLAMNSASPNKDLAVEFLENYLLTDEGLQAVNNDKALGVVALKSFQNKLDKDPRIATTKVNAENGEPMPSVPEMSKFWSSFETALKNITSGRQGVEEAANTAAKRIVSE</sequence>
<comment type="function">
    <text evidence="5">Part of the ABC transporter complex MalEFGK involved in maltose/maltodextrin import. Binds maltose and higher maltodextrins.</text>
</comment>
<dbReference type="GO" id="GO:0015144">
    <property type="term" value="F:carbohydrate transmembrane transporter activity"/>
    <property type="evidence" value="ECO:0007669"/>
    <property type="project" value="InterPro"/>
</dbReference>
<dbReference type="PRINTS" id="PR00181">
    <property type="entry name" value="MALTOSEBP"/>
</dbReference>
<dbReference type="Proteomes" id="UP000242432">
    <property type="component" value="Unassembled WGS sequence"/>
</dbReference>
<dbReference type="Pfam" id="PF01547">
    <property type="entry name" value="SBP_bac_1"/>
    <property type="match status" value="1"/>
</dbReference>
<dbReference type="EMBL" id="FUXX01000035">
    <property type="protein sequence ID" value="SKA66356.1"/>
    <property type="molecule type" value="Genomic_DNA"/>
</dbReference>
<dbReference type="STRING" id="83771.SAMN02910357_02063"/>
<gene>
    <name evidence="6" type="ORF">SAMN02745213_01804</name>
</gene>
<keyword evidence="2 5" id="KW-0813">Transport</keyword>
<evidence type="ECO:0000256" key="2">
    <source>
        <dbReference type="ARBA" id="ARBA00022448"/>
    </source>
</evidence>
<evidence type="ECO:0000313" key="6">
    <source>
        <dbReference type="EMBL" id="SKA66356.1"/>
    </source>
</evidence>
<dbReference type="Gene3D" id="3.40.190.10">
    <property type="entry name" value="Periplasmic binding protein-like II"/>
    <property type="match status" value="2"/>
</dbReference>
<evidence type="ECO:0000256" key="1">
    <source>
        <dbReference type="ARBA" id="ARBA00008520"/>
    </source>
</evidence>
<evidence type="ECO:0000313" key="7">
    <source>
        <dbReference type="Proteomes" id="UP000242432"/>
    </source>
</evidence>
<protein>
    <recommendedName>
        <fullName evidence="5">Maltodextrin-binding protein</fullName>
    </recommendedName>
</protein>
<keyword evidence="7" id="KW-1185">Reference proteome</keyword>
<dbReference type="InterPro" id="IPR006060">
    <property type="entry name" value="Maltose/Cyclodextrin-bd"/>
</dbReference>
<keyword evidence="4 5" id="KW-0732">Signal</keyword>
<comment type="similarity">
    <text evidence="1 5">Belongs to the bacterial solute-binding protein 1 family.</text>
</comment>
<dbReference type="NCBIfam" id="NF007011">
    <property type="entry name" value="PRK09474.1"/>
    <property type="match status" value="1"/>
</dbReference>
<dbReference type="PANTHER" id="PTHR30061">
    <property type="entry name" value="MALTOSE-BINDING PERIPLASMIC PROTEIN"/>
    <property type="match status" value="1"/>
</dbReference>
<evidence type="ECO:0000256" key="5">
    <source>
        <dbReference type="RuleBase" id="RU365005"/>
    </source>
</evidence>
<accession>A0A1T4VN51</accession>
<dbReference type="GO" id="GO:0055052">
    <property type="term" value="C:ATP-binding cassette (ABC) transporter complex, substrate-binding subunit-containing"/>
    <property type="evidence" value="ECO:0007669"/>
    <property type="project" value="TreeGrafter"/>
</dbReference>
<dbReference type="GO" id="GO:0015768">
    <property type="term" value="P:maltose transport"/>
    <property type="evidence" value="ECO:0007669"/>
    <property type="project" value="TreeGrafter"/>
</dbReference>
<evidence type="ECO:0000256" key="3">
    <source>
        <dbReference type="ARBA" id="ARBA00022597"/>
    </source>
</evidence>
<dbReference type="RefSeq" id="WP_078929179.1">
    <property type="nucleotide sequence ID" value="NZ_FUXX01000035.1"/>
</dbReference>
<dbReference type="PANTHER" id="PTHR30061:SF50">
    <property type="entry name" value="MALTOSE_MALTODEXTRIN-BINDING PERIPLASMIC PROTEIN"/>
    <property type="match status" value="1"/>
</dbReference>
<dbReference type="InterPro" id="IPR006059">
    <property type="entry name" value="SBP"/>
</dbReference>
<dbReference type="AlphaFoldDB" id="A0A1T4VN51"/>
<proteinExistence type="inferred from homology"/>
<comment type="subcellular location">
    <subcellularLocation>
        <location evidence="5">Periplasm</location>
    </subcellularLocation>
</comment>
<keyword evidence="3 5" id="KW-0762">Sugar transport</keyword>
<evidence type="ECO:0000256" key="4">
    <source>
        <dbReference type="ARBA" id="ARBA00022729"/>
    </source>
</evidence>
<feature type="chain" id="PRO_5013428884" description="Maltodextrin-binding protein" evidence="5">
    <location>
        <begin position="24"/>
        <end position="394"/>
    </location>
</feature>
<organism evidence="6 7">
    <name type="scientific">Succinivibrio dextrinosolvens DSM 3072</name>
    <dbReference type="NCBI Taxonomy" id="1123324"/>
    <lineage>
        <taxon>Bacteria</taxon>
        <taxon>Pseudomonadati</taxon>
        <taxon>Pseudomonadota</taxon>
        <taxon>Gammaproteobacteria</taxon>
        <taxon>Aeromonadales</taxon>
        <taxon>Succinivibrionaceae</taxon>
        <taxon>Succinivibrio</taxon>
    </lineage>
</organism>
<dbReference type="GO" id="GO:0042597">
    <property type="term" value="C:periplasmic space"/>
    <property type="evidence" value="ECO:0007669"/>
    <property type="project" value="UniProtKB-SubCell"/>
</dbReference>
<reference evidence="7" key="1">
    <citation type="submission" date="2017-02" db="EMBL/GenBank/DDBJ databases">
        <authorList>
            <person name="Varghese N."/>
            <person name="Submissions S."/>
        </authorList>
    </citation>
    <scope>NUCLEOTIDE SEQUENCE [LARGE SCALE GENOMIC DNA]</scope>
    <source>
        <strain evidence="7">DSM 3072</strain>
    </source>
</reference>